<dbReference type="GO" id="GO:0046872">
    <property type="term" value="F:metal ion binding"/>
    <property type="evidence" value="ECO:0007669"/>
    <property type="project" value="InterPro"/>
</dbReference>
<accession>A0A7Y4KZ34</accession>
<dbReference type="InterPro" id="IPR004981">
    <property type="entry name" value="Trp_2_3_dOase"/>
</dbReference>
<dbReference type="RefSeq" id="WP_171672982.1">
    <property type="nucleotide sequence ID" value="NZ_BAAAGT010000002.1"/>
</dbReference>
<dbReference type="InterPro" id="IPR037217">
    <property type="entry name" value="Trp/Indoleamine_2_3_dOase-like"/>
</dbReference>
<dbReference type="Proteomes" id="UP000553957">
    <property type="component" value="Unassembled WGS sequence"/>
</dbReference>
<reference evidence="2 3" key="1">
    <citation type="submission" date="2020-05" db="EMBL/GenBank/DDBJ databases">
        <title>Genome sequence of Kribbella sandramycini ATCC 39419.</title>
        <authorList>
            <person name="Maclea K.S."/>
            <person name="Fair J.L."/>
        </authorList>
    </citation>
    <scope>NUCLEOTIDE SEQUENCE [LARGE SCALE GENOMIC DNA]</scope>
    <source>
        <strain evidence="2 3">ATCC 39419</strain>
    </source>
</reference>
<name>A0A7Y4KZ34_9ACTN</name>
<dbReference type="Proteomes" id="UP000534306">
    <property type="component" value="Unassembled WGS sequence"/>
</dbReference>
<dbReference type="EC" id="1.13.11.11" evidence="1"/>
<evidence type="ECO:0000313" key="3">
    <source>
        <dbReference type="Proteomes" id="UP000534306"/>
    </source>
</evidence>
<comment type="caution">
    <text evidence="2">The sequence shown here is derived from an EMBL/GenBank/DDBJ whole genome shotgun (WGS) entry which is preliminary data.</text>
</comment>
<dbReference type="Gene3D" id="1.20.58.480">
    <property type="match status" value="2"/>
</dbReference>
<keyword evidence="1" id="KW-0223">Dioxygenase</keyword>
<dbReference type="GO" id="GO:0019442">
    <property type="term" value="P:L-tryptophan catabolic process to acetyl-CoA"/>
    <property type="evidence" value="ECO:0007669"/>
    <property type="project" value="TreeGrafter"/>
</dbReference>
<organism evidence="2 3">
    <name type="scientific">Kribbella sandramycini</name>
    <dbReference type="NCBI Taxonomy" id="60450"/>
    <lineage>
        <taxon>Bacteria</taxon>
        <taxon>Bacillati</taxon>
        <taxon>Actinomycetota</taxon>
        <taxon>Actinomycetes</taxon>
        <taxon>Propionibacteriales</taxon>
        <taxon>Kribbellaceae</taxon>
        <taxon>Kribbella</taxon>
    </lineage>
</organism>
<proteinExistence type="predicted"/>
<reference evidence="1 4" key="2">
    <citation type="submission" date="2020-08" db="EMBL/GenBank/DDBJ databases">
        <title>Sequencing the genomes of 1000 actinobacteria strains.</title>
        <authorList>
            <person name="Klenk H.-P."/>
        </authorList>
    </citation>
    <scope>NUCLEOTIDE SEQUENCE [LARGE SCALE GENOMIC DNA]</scope>
    <source>
        <strain evidence="1 4">DSM 15626</strain>
    </source>
</reference>
<keyword evidence="3" id="KW-1185">Reference proteome</keyword>
<protein>
    <submittedName>
        <fullName evidence="1">Tryptophan 2,3-dioxygenase</fullName>
        <ecNumber evidence="1">1.13.11.11</ecNumber>
    </submittedName>
</protein>
<dbReference type="PANTHER" id="PTHR10138">
    <property type="entry name" value="TRYPTOPHAN 2,3-DIOXYGENASE"/>
    <property type="match status" value="1"/>
</dbReference>
<dbReference type="SUPFAM" id="SSF140959">
    <property type="entry name" value="Indolic compounds 2,3-dioxygenase-like"/>
    <property type="match status" value="1"/>
</dbReference>
<dbReference type="AlphaFoldDB" id="A0A7Y4KZ34"/>
<dbReference type="EMBL" id="JABJRC010000002">
    <property type="protein sequence ID" value="NOL40481.1"/>
    <property type="molecule type" value="Genomic_DNA"/>
</dbReference>
<dbReference type="GO" id="GO:0019441">
    <property type="term" value="P:L-tryptophan catabolic process to kynurenine"/>
    <property type="evidence" value="ECO:0007669"/>
    <property type="project" value="InterPro"/>
</dbReference>
<dbReference type="PANTHER" id="PTHR10138:SF0">
    <property type="entry name" value="TRYPTOPHAN 2,3-DIOXYGENASE"/>
    <property type="match status" value="1"/>
</dbReference>
<dbReference type="Pfam" id="PF03301">
    <property type="entry name" value="Trp_dioxygenase"/>
    <property type="match status" value="2"/>
</dbReference>
<dbReference type="GO" id="GO:0020037">
    <property type="term" value="F:heme binding"/>
    <property type="evidence" value="ECO:0007669"/>
    <property type="project" value="InterPro"/>
</dbReference>
<evidence type="ECO:0000313" key="2">
    <source>
        <dbReference type="EMBL" id="NOL40481.1"/>
    </source>
</evidence>
<evidence type="ECO:0000313" key="1">
    <source>
        <dbReference type="EMBL" id="MBB6569687.1"/>
    </source>
</evidence>
<dbReference type="GO" id="GO:0004833">
    <property type="term" value="F:L-tryptophan 2,3-dioxygenase activity"/>
    <property type="evidence" value="ECO:0007669"/>
    <property type="project" value="UniProtKB-EC"/>
</dbReference>
<keyword evidence="1" id="KW-0560">Oxidoreductase</keyword>
<sequence length="238" mass="26152">MSQLNYASYLQLDQLLSMQEPRTSNTAPREVVLAEHFFIVAHQASEIWLKQIIADLLAATDALRPDYGNPDANLSVEYLDRAGRLIGLLHDQLVALEKMPLRHFADFRPHLGTASGAQSQQFHQLDDLLGNDERPDGLYAAFDAYATAQGMSVAAVCRIGSSTGVLHRIAESLVEIGNGFWRWKIAHLTMISALLGDQPGTAGSSGAGYIASRIRLPFPRLRLLRGEVHEALVPTPTR</sequence>
<dbReference type="EMBL" id="JACHKF010000001">
    <property type="protein sequence ID" value="MBB6569687.1"/>
    <property type="molecule type" value="Genomic_DNA"/>
</dbReference>
<evidence type="ECO:0000313" key="4">
    <source>
        <dbReference type="Proteomes" id="UP000553957"/>
    </source>
</evidence>
<gene>
    <name evidence="1" type="ORF">HNR71_005324</name>
    <name evidence="2" type="ORF">HPO96_09515</name>
</gene>